<dbReference type="GO" id="GO:0008360">
    <property type="term" value="P:regulation of cell shape"/>
    <property type="evidence" value="ECO:0007669"/>
    <property type="project" value="UniProtKB-UniRule"/>
</dbReference>
<dbReference type="GO" id="GO:0071555">
    <property type="term" value="P:cell wall organization"/>
    <property type="evidence" value="ECO:0007669"/>
    <property type="project" value="UniProtKB-UniRule"/>
</dbReference>
<keyword evidence="8" id="KW-0812">Transmembrane</keyword>
<proteinExistence type="inferred from homology"/>
<evidence type="ECO:0000313" key="12">
    <source>
        <dbReference type="Proteomes" id="UP000185657"/>
    </source>
</evidence>
<keyword evidence="5 7" id="KW-0573">Peptidoglycan synthesis</keyword>
<dbReference type="EMBL" id="LVWD01000034">
    <property type="protein sequence ID" value="OAD40125.1"/>
    <property type="molecule type" value="Genomic_DNA"/>
</dbReference>
<evidence type="ECO:0000256" key="3">
    <source>
        <dbReference type="ARBA" id="ARBA00022679"/>
    </source>
</evidence>
<feature type="domain" description="L,D-TPase catalytic" evidence="9">
    <location>
        <begin position="220"/>
        <end position="362"/>
    </location>
</feature>
<dbReference type="STRING" id="1763535.LPB072_08875"/>
<dbReference type="GO" id="GO:0004180">
    <property type="term" value="F:carboxypeptidase activity"/>
    <property type="evidence" value="ECO:0007669"/>
    <property type="project" value="UniProtKB-ARBA"/>
</dbReference>
<comment type="pathway">
    <text evidence="1 7">Cell wall biogenesis; peptidoglycan biosynthesis.</text>
</comment>
<dbReference type="InterPro" id="IPR056203">
    <property type="entry name" value="Cds6_C"/>
</dbReference>
<reference evidence="10 13" key="2">
    <citation type="submission" date="2016-10" db="EMBL/GenBank/DDBJ databases">
        <title>Hydorgenophaga sp. LPB0072 isolated from gastropod.</title>
        <authorList>
            <person name="Kim E."/>
            <person name="Yi H."/>
        </authorList>
    </citation>
    <scope>NUCLEOTIDE SEQUENCE [LARGE SCALE GENOMIC DNA]</scope>
    <source>
        <strain evidence="10 13">LPB0072</strain>
    </source>
</reference>
<dbReference type="PROSITE" id="PS52029">
    <property type="entry name" value="LD_TPASE"/>
    <property type="match status" value="1"/>
</dbReference>
<keyword evidence="3" id="KW-0808">Transferase</keyword>
<dbReference type="Proteomes" id="UP000185657">
    <property type="component" value="Unassembled WGS sequence"/>
</dbReference>
<dbReference type="GO" id="GO:0016740">
    <property type="term" value="F:transferase activity"/>
    <property type="evidence" value="ECO:0007669"/>
    <property type="project" value="UniProtKB-KW"/>
</dbReference>
<dbReference type="Proteomes" id="UP000185680">
    <property type="component" value="Chromosome"/>
</dbReference>
<sequence length="486" mass="53283">MVGRRFFQKGHASISTYSSVAGVSPRRLALVLAGLAASGVVLFLFTSCFGRTSSESSLDAMASASAASNPVSSAASMVMNTVLPELEDGTTSSGLVHRSLSSAALEQSLPLLGQAEARLIRIYQLISQAERHEALKEAESLVSDYPNFHLANLVLGDLLSVYTRPVRQLGDVPDTKAIAATEQLEVLREQSRRRLLALTERPPENSVPSQFLGLSTQSRHAIAVDASRSRLYLFENTRGDGKSTASQMKLVGDYYISVGQSGVDKTSEGDLRTPVGVYYITSSLDAAKLPDLYGSGALPINYPNALDLQRGKTGSGIWLHGSPSEQFARSPQASEGCVVLSNQDLETLLGKVKIRTTPVVIATELRWVAPEALTAERDKFEKTLEAWRTLKSQGNLDQLKTFYSSRFDNQGQKLAEWWPQIEGEVRTLGSRDLELKDLSVLNWRDKDDTMVVTFGEVPVGKTRGMTKRQYWMLEGNEWKIFNEGTV</sequence>
<feature type="transmembrane region" description="Helical" evidence="8">
    <location>
        <begin position="28"/>
        <end position="46"/>
    </location>
</feature>
<evidence type="ECO:0000259" key="9">
    <source>
        <dbReference type="PROSITE" id="PS52029"/>
    </source>
</evidence>
<feature type="active site" description="Nucleophile" evidence="7">
    <location>
        <position position="337"/>
    </location>
</feature>
<dbReference type="SUPFAM" id="SSF141523">
    <property type="entry name" value="L,D-transpeptidase catalytic domain-like"/>
    <property type="match status" value="1"/>
</dbReference>
<reference evidence="11 12" key="1">
    <citation type="submission" date="2016-02" db="EMBL/GenBank/DDBJ databases">
        <title>Draft genome sequence of Hydrogenophaga sp. LPB0072.</title>
        <authorList>
            <person name="Shin S.-K."/>
            <person name="Yi H."/>
        </authorList>
    </citation>
    <scope>NUCLEOTIDE SEQUENCE [LARGE SCALE GENOMIC DNA]</scope>
    <source>
        <strain evidence="11 12">LPB0072</strain>
    </source>
</reference>
<accession>A0A167H160</accession>
<evidence type="ECO:0000313" key="11">
    <source>
        <dbReference type="EMBL" id="OAD40125.1"/>
    </source>
</evidence>
<keyword evidence="4 7" id="KW-0133">Cell shape</keyword>
<evidence type="ECO:0000313" key="10">
    <source>
        <dbReference type="EMBL" id="AOW12942.1"/>
    </source>
</evidence>
<dbReference type="OrthoDB" id="9809748at2"/>
<keyword evidence="8" id="KW-1133">Transmembrane helix</keyword>
<dbReference type="CDD" id="cd16913">
    <property type="entry name" value="YkuD_like"/>
    <property type="match status" value="1"/>
</dbReference>
<dbReference type="InterPro" id="IPR005490">
    <property type="entry name" value="LD_TPept_cat_dom"/>
</dbReference>
<dbReference type="Gene3D" id="2.40.440.10">
    <property type="entry name" value="L,D-transpeptidase catalytic domain-like"/>
    <property type="match status" value="1"/>
</dbReference>
<keyword evidence="12" id="KW-1185">Reference proteome</keyword>
<name>A0A167H160_9BURK</name>
<dbReference type="KEGG" id="hyl:LPB072_08875"/>
<dbReference type="UniPathway" id="UPA00219"/>
<evidence type="ECO:0000256" key="4">
    <source>
        <dbReference type="ARBA" id="ARBA00022960"/>
    </source>
</evidence>
<dbReference type="RefSeq" id="WP_066094340.1">
    <property type="nucleotide sequence ID" value="NZ_LVWD01000034.1"/>
</dbReference>
<protein>
    <recommendedName>
        <fullName evidence="9">L,D-TPase catalytic domain-containing protein</fullName>
    </recommendedName>
</protein>
<dbReference type="AlphaFoldDB" id="A0A167H160"/>
<keyword evidence="6 7" id="KW-0961">Cell wall biogenesis/degradation</keyword>
<gene>
    <name evidence="10" type="ORF">LPB072_08875</name>
    <name evidence="11" type="ORF">LPB72_18370</name>
</gene>
<evidence type="ECO:0000256" key="8">
    <source>
        <dbReference type="SAM" id="Phobius"/>
    </source>
</evidence>
<dbReference type="Pfam" id="PF24125">
    <property type="entry name" value="Cds6_C"/>
    <property type="match status" value="1"/>
</dbReference>
<evidence type="ECO:0000256" key="5">
    <source>
        <dbReference type="ARBA" id="ARBA00022984"/>
    </source>
</evidence>
<dbReference type="Pfam" id="PF03734">
    <property type="entry name" value="YkuD"/>
    <property type="match status" value="1"/>
</dbReference>
<evidence type="ECO:0000256" key="6">
    <source>
        <dbReference type="ARBA" id="ARBA00023316"/>
    </source>
</evidence>
<evidence type="ECO:0000256" key="2">
    <source>
        <dbReference type="ARBA" id="ARBA00005992"/>
    </source>
</evidence>
<organism evidence="10 13">
    <name type="scientific">Hydrogenophaga crassostreae</name>
    <dbReference type="NCBI Taxonomy" id="1763535"/>
    <lineage>
        <taxon>Bacteria</taxon>
        <taxon>Pseudomonadati</taxon>
        <taxon>Pseudomonadota</taxon>
        <taxon>Betaproteobacteria</taxon>
        <taxon>Burkholderiales</taxon>
        <taxon>Comamonadaceae</taxon>
        <taxon>Hydrogenophaga</taxon>
    </lineage>
</organism>
<dbReference type="PANTHER" id="PTHR36699">
    <property type="entry name" value="LD-TRANSPEPTIDASE"/>
    <property type="match status" value="1"/>
</dbReference>
<dbReference type="InterPro" id="IPR038063">
    <property type="entry name" value="Transpep_catalytic_dom"/>
</dbReference>
<feature type="active site" description="Proton donor/acceptor" evidence="7">
    <location>
        <position position="320"/>
    </location>
</feature>
<evidence type="ECO:0000313" key="13">
    <source>
        <dbReference type="Proteomes" id="UP000185680"/>
    </source>
</evidence>
<dbReference type="PANTHER" id="PTHR36699:SF1">
    <property type="entry name" value="L,D-TRANSPEPTIDASE YAFK-RELATED"/>
    <property type="match status" value="1"/>
</dbReference>
<keyword evidence="8" id="KW-0472">Membrane</keyword>
<evidence type="ECO:0000256" key="1">
    <source>
        <dbReference type="ARBA" id="ARBA00004752"/>
    </source>
</evidence>
<dbReference type="GO" id="GO:0009252">
    <property type="term" value="P:peptidoglycan biosynthetic process"/>
    <property type="evidence" value="ECO:0007669"/>
    <property type="project" value="UniProtKB-UniPathway"/>
</dbReference>
<comment type="similarity">
    <text evidence="2">Belongs to the YkuD family.</text>
</comment>
<evidence type="ECO:0000256" key="7">
    <source>
        <dbReference type="PROSITE-ProRule" id="PRU01373"/>
    </source>
</evidence>
<dbReference type="EMBL" id="CP017476">
    <property type="protein sequence ID" value="AOW12942.1"/>
    <property type="molecule type" value="Genomic_DNA"/>
</dbReference>